<feature type="domain" description="Smr" evidence="2">
    <location>
        <begin position="101"/>
        <end position="176"/>
    </location>
</feature>
<dbReference type="AlphaFoldDB" id="A0AAV9HFJ9"/>
<reference evidence="3" key="1">
    <citation type="journal article" date="2023" name="Mol. Phylogenet. Evol.">
        <title>Genome-scale phylogeny and comparative genomics of the fungal order Sordariales.</title>
        <authorList>
            <person name="Hensen N."/>
            <person name="Bonometti L."/>
            <person name="Westerberg I."/>
            <person name="Brannstrom I.O."/>
            <person name="Guillou S."/>
            <person name="Cros-Aarteil S."/>
            <person name="Calhoun S."/>
            <person name="Haridas S."/>
            <person name="Kuo A."/>
            <person name="Mondo S."/>
            <person name="Pangilinan J."/>
            <person name="Riley R."/>
            <person name="LaButti K."/>
            <person name="Andreopoulos B."/>
            <person name="Lipzen A."/>
            <person name="Chen C."/>
            <person name="Yan M."/>
            <person name="Daum C."/>
            <person name="Ng V."/>
            <person name="Clum A."/>
            <person name="Steindorff A."/>
            <person name="Ohm R.A."/>
            <person name="Martin F."/>
            <person name="Silar P."/>
            <person name="Natvig D.O."/>
            <person name="Lalanne C."/>
            <person name="Gautier V."/>
            <person name="Ament-Velasquez S.L."/>
            <person name="Kruys A."/>
            <person name="Hutchinson M.I."/>
            <person name="Powell A.J."/>
            <person name="Barry K."/>
            <person name="Miller A.N."/>
            <person name="Grigoriev I.V."/>
            <person name="Debuchy R."/>
            <person name="Gladieux P."/>
            <person name="Hiltunen Thoren M."/>
            <person name="Johannesson H."/>
        </authorList>
    </citation>
    <scope>NUCLEOTIDE SEQUENCE</scope>
    <source>
        <strain evidence="3">PSN324</strain>
    </source>
</reference>
<evidence type="ECO:0000313" key="4">
    <source>
        <dbReference type="Proteomes" id="UP001321749"/>
    </source>
</evidence>
<reference evidence="3" key="2">
    <citation type="submission" date="2023-06" db="EMBL/GenBank/DDBJ databases">
        <authorList>
            <consortium name="Lawrence Berkeley National Laboratory"/>
            <person name="Mondo S.J."/>
            <person name="Hensen N."/>
            <person name="Bonometti L."/>
            <person name="Westerberg I."/>
            <person name="Brannstrom I.O."/>
            <person name="Guillou S."/>
            <person name="Cros-Aarteil S."/>
            <person name="Calhoun S."/>
            <person name="Haridas S."/>
            <person name="Kuo A."/>
            <person name="Pangilinan J."/>
            <person name="Riley R."/>
            <person name="Labutti K."/>
            <person name="Andreopoulos B."/>
            <person name="Lipzen A."/>
            <person name="Chen C."/>
            <person name="Yanf M."/>
            <person name="Daum C."/>
            <person name="Ng V."/>
            <person name="Clum A."/>
            <person name="Steindorff A."/>
            <person name="Ohm R."/>
            <person name="Martin F."/>
            <person name="Silar P."/>
            <person name="Natvig D."/>
            <person name="Lalanne C."/>
            <person name="Gautier V."/>
            <person name="Ament-Velasquez S.L."/>
            <person name="Kruys A."/>
            <person name="Hutchinson M.I."/>
            <person name="Powell A.J."/>
            <person name="Barry K."/>
            <person name="Miller A.N."/>
            <person name="Grigoriev I.V."/>
            <person name="Debuchy R."/>
            <person name="Gladieux P."/>
            <person name="Thoren M.H."/>
            <person name="Johannesson H."/>
        </authorList>
    </citation>
    <scope>NUCLEOTIDE SEQUENCE</scope>
    <source>
        <strain evidence="3">PSN324</strain>
    </source>
</reference>
<dbReference type="EMBL" id="MU865031">
    <property type="protein sequence ID" value="KAK4459649.1"/>
    <property type="molecule type" value="Genomic_DNA"/>
</dbReference>
<dbReference type="InterPro" id="IPR036063">
    <property type="entry name" value="Smr_dom_sf"/>
</dbReference>
<feature type="compositionally biased region" description="Gly residues" evidence="1">
    <location>
        <begin position="193"/>
        <end position="202"/>
    </location>
</feature>
<accession>A0AAV9HFJ9</accession>
<dbReference type="Proteomes" id="UP001321749">
    <property type="component" value="Unassembled WGS sequence"/>
</dbReference>
<dbReference type="InterPro" id="IPR053020">
    <property type="entry name" value="Smr_domain_protein"/>
</dbReference>
<gene>
    <name evidence="3" type="ORF">QBC42DRAFT_5538</name>
</gene>
<dbReference type="PROSITE" id="PS50828">
    <property type="entry name" value="SMR"/>
    <property type="match status" value="1"/>
</dbReference>
<feature type="compositionally biased region" description="Low complexity" evidence="1">
    <location>
        <begin position="203"/>
        <end position="224"/>
    </location>
</feature>
<evidence type="ECO:0000256" key="1">
    <source>
        <dbReference type="SAM" id="MobiDB-lite"/>
    </source>
</evidence>
<dbReference type="InterPro" id="IPR013899">
    <property type="entry name" value="DUF1771"/>
</dbReference>
<dbReference type="SMART" id="SM00463">
    <property type="entry name" value="SMR"/>
    <property type="match status" value="1"/>
</dbReference>
<dbReference type="PANTHER" id="PTHR47417:SF1">
    <property type="entry name" value="SMR DOMAIN-CONTAINING PROTEIN YPL199C"/>
    <property type="match status" value="1"/>
</dbReference>
<feature type="region of interest" description="Disordered" evidence="1">
    <location>
        <begin position="178"/>
        <end position="227"/>
    </location>
</feature>
<sequence>MASSAIPLSRIGGHAFNHRTSADLEREYDRLRDLARAEGDKKKSCFDRAHQAYESGNKAEAKQLSDEGKRHQKKQAEYNKQASEFIFRENNAPGRVAEDTIDLHGQFVEEAEDILEARIRDAQARGQTHIHVIVGKGNHSTGRVQKIKPRVEQVCREMGLHFATEENEGRIYVDLRGNRVDAPPTLPSQPQGYQGGQSGGGYQQQPQRPQRPQQQQQQQQPEQQQQDDDLWGCLKACCSVM</sequence>
<dbReference type="Pfam" id="PF01713">
    <property type="entry name" value="Smr"/>
    <property type="match status" value="1"/>
</dbReference>
<evidence type="ECO:0000259" key="2">
    <source>
        <dbReference type="PROSITE" id="PS50828"/>
    </source>
</evidence>
<dbReference type="InterPro" id="IPR002625">
    <property type="entry name" value="Smr_dom"/>
</dbReference>
<dbReference type="Pfam" id="PF08590">
    <property type="entry name" value="DUF1771"/>
    <property type="match status" value="1"/>
</dbReference>
<organism evidence="3 4">
    <name type="scientific">Cladorrhinum samala</name>
    <dbReference type="NCBI Taxonomy" id="585594"/>
    <lineage>
        <taxon>Eukaryota</taxon>
        <taxon>Fungi</taxon>
        <taxon>Dikarya</taxon>
        <taxon>Ascomycota</taxon>
        <taxon>Pezizomycotina</taxon>
        <taxon>Sordariomycetes</taxon>
        <taxon>Sordariomycetidae</taxon>
        <taxon>Sordariales</taxon>
        <taxon>Podosporaceae</taxon>
        <taxon>Cladorrhinum</taxon>
    </lineage>
</organism>
<name>A0AAV9HFJ9_9PEZI</name>
<feature type="region of interest" description="Disordered" evidence="1">
    <location>
        <begin position="54"/>
        <end position="75"/>
    </location>
</feature>
<evidence type="ECO:0000313" key="3">
    <source>
        <dbReference type="EMBL" id="KAK4459649.1"/>
    </source>
</evidence>
<feature type="region of interest" description="Disordered" evidence="1">
    <location>
        <begin position="1"/>
        <end position="20"/>
    </location>
</feature>
<dbReference type="PANTHER" id="PTHR47417">
    <property type="entry name" value="SMR DOMAIN-CONTAINING PROTEIN YPL199C"/>
    <property type="match status" value="1"/>
</dbReference>
<protein>
    <recommendedName>
        <fullName evidence="2">Smr domain-containing protein</fullName>
    </recommendedName>
</protein>
<comment type="caution">
    <text evidence="3">The sequence shown here is derived from an EMBL/GenBank/DDBJ whole genome shotgun (WGS) entry which is preliminary data.</text>
</comment>
<dbReference type="SMART" id="SM01162">
    <property type="entry name" value="DUF1771"/>
    <property type="match status" value="1"/>
</dbReference>
<dbReference type="SUPFAM" id="SSF160443">
    <property type="entry name" value="SMR domain-like"/>
    <property type="match status" value="1"/>
</dbReference>
<proteinExistence type="predicted"/>
<keyword evidence="4" id="KW-1185">Reference proteome</keyword>
<dbReference type="Gene3D" id="3.30.1370.110">
    <property type="match status" value="1"/>
</dbReference>